<dbReference type="Proteomes" id="UP000186601">
    <property type="component" value="Unassembled WGS sequence"/>
</dbReference>
<dbReference type="EMBL" id="MLYV02000195">
    <property type="protein sequence ID" value="PSS32147.1"/>
    <property type="molecule type" value="Genomic_DNA"/>
</dbReference>
<keyword evidence="2" id="KW-1185">Reference proteome</keyword>
<organism evidence="1 2">
    <name type="scientific">Hermanssonia centrifuga</name>
    <dbReference type="NCBI Taxonomy" id="98765"/>
    <lineage>
        <taxon>Eukaryota</taxon>
        <taxon>Fungi</taxon>
        <taxon>Dikarya</taxon>
        <taxon>Basidiomycota</taxon>
        <taxon>Agaricomycotina</taxon>
        <taxon>Agaricomycetes</taxon>
        <taxon>Polyporales</taxon>
        <taxon>Meruliaceae</taxon>
        <taxon>Hermanssonia</taxon>
    </lineage>
</organism>
<accession>A0A2R6RQ55</accession>
<sequence>MRALGHCSEGYWVEALALQDHFQRAHEARIRTCPRLENYWPFAILPLDPWGITEQDK</sequence>
<reference evidence="1 2" key="1">
    <citation type="submission" date="2018-02" db="EMBL/GenBank/DDBJ databases">
        <title>Genome sequence of the basidiomycete white-rot fungus Phlebia centrifuga.</title>
        <authorList>
            <person name="Granchi Z."/>
            <person name="Peng M."/>
            <person name="de Vries R.P."/>
            <person name="Hilden K."/>
            <person name="Makela M.R."/>
            <person name="Grigoriev I."/>
            <person name="Riley R."/>
        </authorList>
    </citation>
    <scope>NUCLEOTIDE SEQUENCE [LARGE SCALE GENOMIC DNA]</scope>
    <source>
        <strain evidence="1 2">FBCC195</strain>
    </source>
</reference>
<proteinExistence type="predicted"/>
<evidence type="ECO:0000313" key="1">
    <source>
        <dbReference type="EMBL" id="PSS32147.1"/>
    </source>
</evidence>
<protein>
    <submittedName>
        <fullName evidence="1">Uncharacterized protein</fullName>
    </submittedName>
</protein>
<gene>
    <name evidence="1" type="ORF">PHLCEN_2v2103</name>
</gene>
<evidence type="ECO:0000313" key="2">
    <source>
        <dbReference type="Proteomes" id="UP000186601"/>
    </source>
</evidence>
<comment type="caution">
    <text evidence="1">The sequence shown here is derived from an EMBL/GenBank/DDBJ whole genome shotgun (WGS) entry which is preliminary data.</text>
</comment>
<name>A0A2R6RQ55_9APHY</name>
<dbReference type="AlphaFoldDB" id="A0A2R6RQ55"/>